<keyword evidence="5" id="KW-1185">Reference proteome</keyword>
<dbReference type="InterPro" id="IPR022577">
    <property type="entry name" value="TBCD_C"/>
</dbReference>
<dbReference type="GO" id="GO:0005096">
    <property type="term" value="F:GTPase activator activity"/>
    <property type="evidence" value="ECO:0007669"/>
    <property type="project" value="InterPro"/>
</dbReference>
<evidence type="ECO:0000259" key="3">
    <source>
        <dbReference type="Pfam" id="PF25767"/>
    </source>
</evidence>
<sequence length="1236" mass="136249">MGDSTQGAKSTEVGSVPTFFWEHEEFLESLEKVVVSAKDADSWTLPNPPNEEQELVREMCKILEAYQEKPTCLDPYLERIVSKLMAVAQEYVSAYHDNLGITDASISMTRLNGIFDLLYTVCKVRGYKIAIRFFPHTVADVEPVFSTLWRYSVDFGASNWTARYVLLIWLSLLAMIPFDIESIDSGLVGLPAINMPGSNNDGSLLNLWIELGKIYLSRPGCEMEGAAVMLARLLSRKDTATLFQPKFIKWAVCEINEAAGLNGNENNLQQRLDIESVLRINGALRVLCHLFAVMDSPHSLGEQVAILQRIFQSEAFEQNSITRKLISKAAQRMALLMLSPAPVNPKLLHAQLSVRNNLGECKTKDNGDDYSAVTVSNSTESDDGTIEQMLDTEIPEDVECFLGILLHRLHDKDTIVRWSASKGVGRIAERLPVALAKEIVSAVANILKEETMVDEKGVIDVSMTAEFSWHGALLCLAELSRRGLLYSQLLRDIVPWVGLTYEIQRGDYSVGANVRDAACYVMWSFARIPNPSAKRVLAEMSTNMATALISVAVFDRESNVRRAASAAFQEHVGRQGTFPHGISVLQLADFFSVGIMRNAYVVAGRRIAEFEEYRHPLLHHLCTVTIYHWDVKTRELAVKALRELAPLSPEYMRTILLPGIVAHTSSPFLAVRHGAITAAGAVAEVLAANLSEDITASKEVLSVADNVPARYVEDFGASMTLAALASYIGSLSRAGWNIGSSDGSNKIQRKYFDYFVQALTTCRDVTDIVRELTAFVDAYGLTSEQRSCIEEYTRVDRSGTSRESFVLALGVLSDPDVANMLCGFVSGGATVEIRTNAAMALGQFCERVQGNGSQSFAQERAAVEALSRGLDDHSVDNRGDVGSWVRKQSLRSLARIFKTNSEIFARLCLCEDDFSMQLLGQIVCAATEKIDKLRAEAGRVLEIILFEQNFKCDGSGKSKDDAAVDPHIGDCLMQLRRIISDRPAHLSLTGNGNQDISVFSWADPEAAFARIVHALSVNDERLRQPLFEGFVLSGSVEPLGKLAVSAVAAYTETLPASDSTATVANAEGTQLAWSVDGVVAELTRLILTDRRTSRMINPALIVADQLIEQGALLAASAESWIPLYRAVQRVAFKLRAPMRLSLCLKLYSSLALMSDELARLAAESLLVHIGHPTLKIRQTAADHLFALVCIHGAVDVGDDIEEIELLLAETEWAYDKDEVRTARTRLAELVRRHIRQ</sequence>
<dbReference type="GO" id="GO:0000226">
    <property type="term" value="P:microtubule cytoskeleton organization"/>
    <property type="evidence" value="ECO:0007669"/>
    <property type="project" value="TreeGrafter"/>
</dbReference>
<dbReference type="PANTHER" id="PTHR12658">
    <property type="entry name" value="BETA-TUBULIN COFACTOR D"/>
    <property type="match status" value="1"/>
</dbReference>
<feature type="domain" description="Tubulin-folding cofactor D ARM repeats" evidence="3">
    <location>
        <begin position="322"/>
        <end position="582"/>
    </location>
</feature>
<dbReference type="InterPro" id="IPR033162">
    <property type="entry name" value="TBCD"/>
</dbReference>
<proteinExistence type="predicted"/>
<keyword evidence="1" id="KW-0143">Chaperone</keyword>
<dbReference type="GO" id="GO:0007021">
    <property type="term" value="P:tubulin complex assembly"/>
    <property type="evidence" value="ECO:0007669"/>
    <property type="project" value="InterPro"/>
</dbReference>
<protein>
    <submittedName>
        <fullName evidence="4">ARM repeat-containing protein</fullName>
    </submittedName>
</protein>
<accession>A0A2G5B4G3</accession>
<dbReference type="Pfam" id="PF25767">
    <property type="entry name" value="ARM_TBCD_2nd"/>
    <property type="match status" value="1"/>
</dbReference>
<evidence type="ECO:0000313" key="5">
    <source>
        <dbReference type="Proteomes" id="UP000242474"/>
    </source>
</evidence>
<evidence type="ECO:0000313" key="4">
    <source>
        <dbReference type="EMBL" id="PIA13890.1"/>
    </source>
</evidence>
<dbReference type="AlphaFoldDB" id="A0A2G5B4G3"/>
<feature type="domain" description="Tubulin-folding cofactor D C-terminal" evidence="2">
    <location>
        <begin position="917"/>
        <end position="1135"/>
    </location>
</feature>
<dbReference type="GO" id="GO:0007023">
    <property type="term" value="P:post-chaperonin tubulin folding pathway"/>
    <property type="evidence" value="ECO:0007669"/>
    <property type="project" value="InterPro"/>
</dbReference>
<dbReference type="GO" id="GO:0048487">
    <property type="term" value="F:beta-tubulin binding"/>
    <property type="evidence" value="ECO:0007669"/>
    <property type="project" value="InterPro"/>
</dbReference>
<dbReference type="Proteomes" id="UP000242474">
    <property type="component" value="Unassembled WGS sequence"/>
</dbReference>
<dbReference type="SUPFAM" id="SSF48371">
    <property type="entry name" value="ARM repeat"/>
    <property type="match status" value="2"/>
</dbReference>
<reference evidence="4 5" key="1">
    <citation type="journal article" date="2015" name="Genome Biol. Evol.">
        <title>Phylogenomic analyses indicate that early fungi evolved digesting cell walls of algal ancestors of land plants.</title>
        <authorList>
            <person name="Chang Y."/>
            <person name="Wang S."/>
            <person name="Sekimoto S."/>
            <person name="Aerts A.L."/>
            <person name="Choi C."/>
            <person name="Clum A."/>
            <person name="LaButti K.M."/>
            <person name="Lindquist E.A."/>
            <person name="Yee Ngan C."/>
            <person name="Ohm R.A."/>
            <person name="Salamov A.A."/>
            <person name="Grigoriev I.V."/>
            <person name="Spatafora J.W."/>
            <person name="Berbee M.L."/>
        </authorList>
    </citation>
    <scope>NUCLEOTIDE SEQUENCE [LARGE SCALE GENOMIC DNA]</scope>
    <source>
        <strain evidence="4 5">NRRL 1564</strain>
    </source>
</reference>
<evidence type="ECO:0000256" key="1">
    <source>
        <dbReference type="ARBA" id="ARBA00023186"/>
    </source>
</evidence>
<dbReference type="InterPro" id="IPR011989">
    <property type="entry name" value="ARM-like"/>
</dbReference>
<dbReference type="STRING" id="763665.A0A2G5B4G3"/>
<evidence type="ECO:0000259" key="2">
    <source>
        <dbReference type="Pfam" id="PF12612"/>
    </source>
</evidence>
<dbReference type="InterPro" id="IPR016024">
    <property type="entry name" value="ARM-type_fold"/>
</dbReference>
<dbReference type="Pfam" id="PF12612">
    <property type="entry name" value="TFCD_C"/>
    <property type="match status" value="1"/>
</dbReference>
<name>A0A2G5B4G3_COERN</name>
<gene>
    <name evidence="4" type="ORF">COEREDRAFT_10947</name>
</gene>
<dbReference type="EMBL" id="KZ303525">
    <property type="protein sequence ID" value="PIA13890.1"/>
    <property type="molecule type" value="Genomic_DNA"/>
</dbReference>
<dbReference type="OrthoDB" id="10253476at2759"/>
<dbReference type="Pfam" id="PF23579">
    <property type="entry name" value="ARM_TBCD"/>
    <property type="match status" value="1"/>
</dbReference>
<dbReference type="InterPro" id="IPR058033">
    <property type="entry name" value="ARM_TBCD_2nd"/>
</dbReference>
<dbReference type="Gene3D" id="1.25.10.10">
    <property type="entry name" value="Leucine-rich Repeat Variant"/>
    <property type="match status" value="2"/>
</dbReference>
<dbReference type="PANTHER" id="PTHR12658:SF0">
    <property type="entry name" value="TUBULIN-SPECIFIC CHAPERONE D"/>
    <property type="match status" value="1"/>
</dbReference>
<organism evidence="4 5">
    <name type="scientific">Coemansia reversa (strain ATCC 12441 / NRRL 1564)</name>
    <dbReference type="NCBI Taxonomy" id="763665"/>
    <lineage>
        <taxon>Eukaryota</taxon>
        <taxon>Fungi</taxon>
        <taxon>Fungi incertae sedis</taxon>
        <taxon>Zoopagomycota</taxon>
        <taxon>Kickxellomycotina</taxon>
        <taxon>Kickxellomycetes</taxon>
        <taxon>Kickxellales</taxon>
        <taxon>Kickxellaceae</taxon>
        <taxon>Coemansia</taxon>
    </lineage>
</organism>